<gene>
    <name evidence="1" type="ORF">C0V70_09245</name>
</gene>
<dbReference type="InterPro" id="IPR001387">
    <property type="entry name" value="Cro/C1-type_HTH"/>
</dbReference>
<dbReference type="RefSeq" id="WP_102243576.1">
    <property type="nucleotide sequence ID" value="NZ_CP025704.1"/>
</dbReference>
<proteinExistence type="predicted"/>
<sequence>MSTLGESLVKIRLELGHRTAKSFFKYLESRSLECNYQYYVKIEKNIVSPSSNLVNQIAKALDTTMAEELIKSFCCDQFKSFSYLFESETSSPIKDQTKKGPEILQGQKKLTDKQVHVLAQNKDHYHLFLMMTLARRPQEISELESFKNFKKAIIALKNEGILIQDEKVISAASSEFVFPKAETESLKNHYALFDQWDKDFEEKFSLENILNKMMIRRISPRYLNLIQKQIEVLQDVVRISDESDIRHNNQVIQLQIRLSKGNIPG</sequence>
<keyword evidence="2" id="KW-1185">Reference proteome</keyword>
<name>A0A2K9NT77_BACTC</name>
<dbReference type="EMBL" id="CP025704">
    <property type="protein sequence ID" value="AUN98285.1"/>
    <property type="molecule type" value="Genomic_DNA"/>
</dbReference>
<evidence type="ECO:0000313" key="2">
    <source>
        <dbReference type="Proteomes" id="UP000235584"/>
    </source>
</evidence>
<accession>A0A2K9NT77</accession>
<dbReference type="PROSITE" id="PS50943">
    <property type="entry name" value="HTH_CROC1"/>
    <property type="match status" value="1"/>
</dbReference>
<evidence type="ECO:0000313" key="1">
    <source>
        <dbReference type="EMBL" id="AUN98285.1"/>
    </source>
</evidence>
<reference evidence="1 2" key="1">
    <citation type="submission" date="2018-01" db="EMBL/GenBank/DDBJ databases">
        <title>Complete genome sequence of Bacteriovorax stolpii DSM12778.</title>
        <authorList>
            <person name="Tang B."/>
            <person name="Chang J."/>
        </authorList>
    </citation>
    <scope>NUCLEOTIDE SEQUENCE [LARGE SCALE GENOMIC DNA]</scope>
    <source>
        <strain evidence="1 2">DSM 12778</strain>
    </source>
</reference>
<dbReference type="AlphaFoldDB" id="A0A2K9NT77"/>
<protein>
    <submittedName>
        <fullName evidence="1">Uncharacterized protein</fullName>
    </submittedName>
</protein>
<dbReference type="KEGG" id="bsto:C0V70_09245"/>
<dbReference type="Proteomes" id="UP000235584">
    <property type="component" value="Chromosome"/>
</dbReference>
<organism evidence="1 2">
    <name type="scientific">Bacteriovorax stolpii</name>
    <name type="common">Bdellovibrio stolpii</name>
    <dbReference type="NCBI Taxonomy" id="960"/>
    <lineage>
        <taxon>Bacteria</taxon>
        <taxon>Pseudomonadati</taxon>
        <taxon>Bdellovibrionota</taxon>
        <taxon>Bacteriovoracia</taxon>
        <taxon>Bacteriovoracales</taxon>
        <taxon>Bacteriovoracaceae</taxon>
        <taxon>Bacteriovorax</taxon>
    </lineage>
</organism>